<dbReference type="GO" id="GO:0097367">
    <property type="term" value="F:carbohydrate derivative binding"/>
    <property type="evidence" value="ECO:0007669"/>
    <property type="project" value="InterPro"/>
</dbReference>
<dbReference type="InterPro" id="IPR035466">
    <property type="entry name" value="GlmS/AgaS_SIS"/>
</dbReference>
<dbReference type="GO" id="GO:1901135">
    <property type="term" value="P:carbohydrate derivative metabolic process"/>
    <property type="evidence" value="ECO:0007669"/>
    <property type="project" value="InterPro"/>
</dbReference>
<dbReference type="PANTHER" id="PTHR10937:SF4">
    <property type="entry name" value="GLUCOSAMINE-6-PHOSPHATE DEAMINASE"/>
    <property type="match status" value="1"/>
</dbReference>
<proteinExistence type="predicted"/>
<dbReference type="SUPFAM" id="SSF53697">
    <property type="entry name" value="SIS domain"/>
    <property type="match status" value="1"/>
</dbReference>
<keyword evidence="1" id="KW-0677">Repeat</keyword>
<protein>
    <submittedName>
        <fullName evidence="3">SIS domain-containing protein</fullName>
    </submittedName>
</protein>
<dbReference type="CDD" id="cd05009">
    <property type="entry name" value="SIS_GlmS_GlmD_2"/>
    <property type="match status" value="1"/>
</dbReference>
<feature type="domain" description="SIS" evidence="2">
    <location>
        <begin position="31"/>
        <end position="173"/>
    </location>
</feature>
<dbReference type="AlphaFoldDB" id="A0A7C3MK42"/>
<feature type="domain" description="SIS" evidence="2">
    <location>
        <begin position="192"/>
        <end position="319"/>
    </location>
</feature>
<name>A0A7C3MK42_DICTH</name>
<dbReference type="PANTHER" id="PTHR10937">
    <property type="entry name" value="GLUCOSAMINE--FRUCTOSE-6-PHOSPHATE AMINOTRANSFERASE, ISOMERIZING"/>
    <property type="match status" value="1"/>
</dbReference>
<dbReference type="Gene3D" id="3.40.50.10490">
    <property type="entry name" value="Glucose-6-phosphate isomerase like protein, domain 1"/>
    <property type="match status" value="2"/>
</dbReference>
<dbReference type="InterPro" id="IPR046348">
    <property type="entry name" value="SIS_dom_sf"/>
</dbReference>
<evidence type="ECO:0000259" key="2">
    <source>
        <dbReference type="PROSITE" id="PS51464"/>
    </source>
</evidence>
<dbReference type="InterPro" id="IPR035490">
    <property type="entry name" value="GlmS/FrlB_SIS"/>
</dbReference>
<comment type="caution">
    <text evidence="3">The sequence shown here is derived from an EMBL/GenBank/DDBJ whole genome shotgun (WGS) entry which is preliminary data.</text>
</comment>
<evidence type="ECO:0000256" key="1">
    <source>
        <dbReference type="ARBA" id="ARBA00022737"/>
    </source>
</evidence>
<evidence type="ECO:0000313" key="3">
    <source>
        <dbReference type="EMBL" id="HFX14334.1"/>
    </source>
</evidence>
<organism evidence="3">
    <name type="scientific">Dictyoglomus thermophilum</name>
    <dbReference type="NCBI Taxonomy" id="14"/>
    <lineage>
        <taxon>Bacteria</taxon>
        <taxon>Pseudomonadati</taxon>
        <taxon>Dictyoglomota</taxon>
        <taxon>Dictyoglomia</taxon>
        <taxon>Dictyoglomales</taxon>
        <taxon>Dictyoglomaceae</taxon>
        <taxon>Dictyoglomus</taxon>
    </lineage>
</organism>
<reference evidence="3" key="1">
    <citation type="journal article" date="2020" name="mSystems">
        <title>Genome- and Community-Level Interaction Insights into Carbon Utilization and Element Cycling Functions of Hydrothermarchaeota in Hydrothermal Sediment.</title>
        <authorList>
            <person name="Zhou Z."/>
            <person name="Liu Y."/>
            <person name="Xu W."/>
            <person name="Pan J."/>
            <person name="Luo Z.H."/>
            <person name="Li M."/>
        </authorList>
    </citation>
    <scope>NUCLEOTIDE SEQUENCE [LARGE SCALE GENOMIC DNA]</scope>
    <source>
        <strain evidence="3">SpSt-81</strain>
    </source>
</reference>
<sequence length="328" mass="37160">MSLVEKEIKEQVEILPLTLEYVENYLAKEKIPSFILENDLIYFIGCGTSLYLSLSASRFFTLKTGKETKFLPGGEIYFAYHENIGNKSLKRSAILISRSGESTEVIRAGKVFRKMNIPTLGITLEPESSLTKISDVSIVLPFREDSIVMTKSFSGILLSLELIASYMMGEGFNTYRKLVQKTPEIIQKMEEIAEENLNFKHYVFLGLGVEEGIARESALKLEEMSLSKVEAYSTFEYRHGPKSLVEEGFLVSLFRRGLKEEEDLIQELESYGAKVITIGDNGDHIPVSYLPESIFLKVLWGQILGLKIAYYKNINVESPRNLSKVVKF</sequence>
<dbReference type="PROSITE" id="PS51464">
    <property type="entry name" value="SIS"/>
    <property type="match status" value="2"/>
</dbReference>
<gene>
    <name evidence="3" type="ORF">ENW00_09395</name>
</gene>
<dbReference type="EMBL" id="DTIN01000043">
    <property type="protein sequence ID" value="HFX14334.1"/>
    <property type="molecule type" value="Genomic_DNA"/>
</dbReference>
<dbReference type="Pfam" id="PF01380">
    <property type="entry name" value="SIS"/>
    <property type="match status" value="2"/>
</dbReference>
<dbReference type="CDD" id="cd05008">
    <property type="entry name" value="SIS_GlmS_GlmD_1"/>
    <property type="match status" value="1"/>
</dbReference>
<dbReference type="InterPro" id="IPR001347">
    <property type="entry name" value="SIS_dom"/>
</dbReference>
<accession>A0A7C3MK42</accession>